<evidence type="ECO:0000256" key="8">
    <source>
        <dbReference type="ARBA" id="ARBA00023212"/>
    </source>
</evidence>
<comment type="caution">
    <text evidence="11">The sequence shown here is derived from an EMBL/GenBank/DDBJ whole genome shotgun (WGS) entry which is preliminary data.</text>
</comment>
<dbReference type="GO" id="GO:0045177">
    <property type="term" value="C:apical part of cell"/>
    <property type="evidence" value="ECO:0007669"/>
    <property type="project" value="TreeGrafter"/>
</dbReference>
<feature type="compositionally biased region" description="Basic residues" evidence="10">
    <location>
        <begin position="88"/>
        <end position="106"/>
    </location>
</feature>
<dbReference type="OrthoDB" id="10035051at2759"/>
<dbReference type="PANTHER" id="PTHR34762:SF1">
    <property type="entry name" value="SMALL VASOHIBIN-BINDING PROTEIN"/>
    <property type="match status" value="1"/>
</dbReference>
<accession>A0A2G8JLG3</accession>
<evidence type="ECO:0000256" key="5">
    <source>
        <dbReference type="ARBA" id="ARBA00022490"/>
    </source>
</evidence>
<keyword evidence="5" id="KW-0963">Cytoplasm</keyword>
<keyword evidence="7 9" id="KW-0175">Coiled coil</keyword>
<feature type="compositionally biased region" description="Basic and acidic residues" evidence="10">
    <location>
        <begin position="186"/>
        <end position="196"/>
    </location>
</feature>
<dbReference type="Proteomes" id="UP000230750">
    <property type="component" value="Unassembled WGS sequence"/>
</dbReference>
<organism evidence="11 12">
    <name type="scientific">Stichopus japonicus</name>
    <name type="common">Sea cucumber</name>
    <dbReference type="NCBI Taxonomy" id="307972"/>
    <lineage>
        <taxon>Eukaryota</taxon>
        <taxon>Metazoa</taxon>
        <taxon>Echinodermata</taxon>
        <taxon>Eleutherozoa</taxon>
        <taxon>Echinozoa</taxon>
        <taxon>Holothuroidea</taxon>
        <taxon>Aspidochirotacea</taxon>
        <taxon>Aspidochirotida</taxon>
        <taxon>Stichopodidae</taxon>
        <taxon>Apostichopus</taxon>
    </lineage>
</organism>
<dbReference type="Pfam" id="PF15674">
    <property type="entry name" value="CCDC23"/>
    <property type="match status" value="1"/>
</dbReference>
<feature type="coiled-coil region" evidence="9">
    <location>
        <begin position="277"/>
        <end position="338"/>
    </location>
</feature>
<dbReference type="GO" id="GO:0005856">
    <property type="term" value="C:cytoskeleton"/>
    <property type="evidence" value="ECO:0007669"/>
    <property type="project" value="UniProtKB-SubCell"/>
</dbReference>
<gene>
    <name evidence="11" type="ORF">BSL78_26576</name>
</gene>
<evidence type="ECO:0000256" key="6">
    <source>
        <dbReference type="ARBA" id="ARBA00022525"/>
    </source>
</evidence>
<dbReference type="InterPro" id="IPR031378">
    <property type="entry name" value="SVBP"/>
</dbReference>
<feature type="region of interest" description="Disordered" evidence="10">
    <location>
        <begin position="177"/>
        <end position="196"/>
    </location>
</feature>
<keyword evidence="6" id="KW-0964">Secreted</keyword>
<comment type="subcellular location">
    <subcellularLocation>
        <location evidence="1">Cytoplasm</location>
        <location evidence="1">Cytoskeleton</location>
    </subcellularLocation>
    <subcellularLocation>
        <location evidence="2">Secreted</location>
    </subcellularLocation>
</comment>
<feature type="region of interest" description="Disordered" evidence="10">
    <location>
        <begin position="74"/>
        <end position="157"/>
    </location>
</feature>
<comment type="similarity">
    <text evidence="3">Belongs to the SVBP family.</text>
</comment>
<dbReference type="GO" id="GO:0009306">
    <property type="term" value="P:protein secretion"/>
    <property type="evidence" value="ECO:0007669"/>
    <property type="project" value="TreeGrafter"/>
</dbReference>
<dbReference type="STRING" id="307972.A0A2G8JLG3"/>
<evidence type="ECO:0000313" key="11">
    <source>
        <dbReference type="EMBL" id="PIK36594.1"/>
    </source>
</evidence>
<evidence type="ECO:0000256" key="4">
    <source>
        <dbReference type="ARBA" id="ARBA00018251"/>
    </source>
</evidence>
<protein>
    <recommendedName>
        <fullName evidence="4">Small vasohibin-binding protein</fullName>
    </recommendedName>
</protein>
<evidence type="ECO:0000256" key="7">
    <source>
        <dbReference type="ARBA" id="ARBA00023054"/>
    </source>
</evidence>
<evidence type="ECO:0000256" key="9">
    <source>
        <dbReference type="SAM" id="Coils"/>
    </source>
</evidence>
<dbReference type="GO" id="GO:0005576">
    <property type="term" value="C:extracellular region"/>
    <property type="evidence" value="ECO:0007669"/>
    <property type="project" value="UniProtKB-SubCell"/>
</dbReference>
<evidence type="ECO:0000313" key="12">
    <source>
        <dbReference type="Proteomes" id="UP000230750"/>
    </source>
</evidence>
<keyword evidence="8" id="KW-0206">Cytoskeleton</keyword>
<proteinExistence type="inferred from homology"/>
<feature type="compositionally biased region" description="Basic residues" evidence="10">
    <location>
        <begin position="137"/>
        <end position="146"/>
    </location>
</feature>
<name>A0A2G8JLG3_STIJA</name>
<dbReference type="GO" id="GO:0031397">
    <property type="term" value="P:negative regulation of protein ubiquitination"/>
    <property type="evidence" value="ECO:0007669"/>
    <property type="project" value="TreeGrafter"/>
</dbReference>
<evidence type="ECO:0000256" key="3">
    <source>
        <dbReference type="ARBA" id="ARBA00006072"/>
    </source>
</evidence>
<dbReference type="PANTHER" id="PTHR34762">
    <property type="entry name" value="SMALL VASOHIBIN-BINDING PROTEIN"/>
    <property type="match status" value="1"/>
</dbReference>
<sequence length="350" mass="40043">MKESNFTNFRLLQRLAASAKARISNNSINSQTNLASPEAKKSKWTNPHLHISQGDIATDAAAYATVPPLTELQRLPPAKGVKDTNRTYKAKRSRSRKRRSKFKARPSTKQSISSNDETAFDHLQPSTSKVIPTFSHRFTKQRRRQQNTRLPESSNETEQIQFSLAGHSEYFNKPNLNINSTSSSKDTLRKGSDDRVGGNVMQEAKLRAIYESSKDSNSSTTDGAIKMKLRKIFQSEKQSGYITQCGRMLPCAPPTSPTSLVLDRYEIVPSLADLTSQQSIKQRLAALEKENKKKRQVQDQEKKQKEKNVIQTQFEIQRARTRQEIYALNKIMTKLEKEHFKRFHEKMKNR</sequence>
<evidence type="ECO:0000256" key="2">
    <source>
        <dbReference type="ARBA" id="ARBA00004613"/>
    </source>
</evidence>
<feature type="compositionally biased region" description="Polar residues" evidence="10">
    <location>
        <begin position="107"/>
        <end position="117"/>
    </location>
</feature>
<evidence type="ECO:0000256" key="10">
    <source>
        <dbReference type="SAM" id="MobiDB-lite"/>
    </source>
</evidence>
<dbReference type="EMBL" id="MRZV01001648">
    <property type="protein sequence ID" value="PIK36594.1"/>
    <property type="molecule type" value="Genomic_DNA"/>
</dbReference>
<feature type="compositionally biased region" description="Polar residues" evidence="10">
    <location>
        <begin position="147"/>
        <end position="157"/>
    </location>
</feature>
<keyword evidence="12" id="KW-1185">Reference proteome</keyword>
<evidence type="ECO:0000256" key="1">
    <source>
        <dbReference type="ARBA" id="ARBA00004245"/>
    </source>
</evidence>
<reference evidence="11 12" key="1">
    <citation type="journal article" date="2017" name="PLoS Biol.">
        <title>The sea cucumber genome provides insights into morphological evolution and visceral regeneration.</title>
        <authorList>
            <person name="Zhang X."/>
            <person name="Sun L."/>
            <person name="Yuan J."/>
            <person name="Sun Y."/>
            <person name="Gao Y."/>
            <person name="Zhang L."/>
            <person name="Li S."/>
            <person name="Dai H."/>
            <person name="Hamel J.F."/>
            <person name="Liu C."/>
            <person name="Yu Y."/>
            <person name="Liu S."/>
            <person name="Lin W."/>
            <person name="Guo K."/>
            <person name="Jin S."/>
            <person name="Xu P."/>
            <person name="Storey K.B."/>
            <person name="Huan P."/>
            <person name="Zhang T."/>
            <person name="Zhou Y."/>
            <person name="Zhang J."/>
            <person name="Lin C."/>
            <person name="Li X."/>
            <person name="Xing L."/>
            <person name="Huo D."/>
            <person name="Sun M."/>
            <person name="Wang L."/>
            <person name="Mercier A."/>
            <person name="Li F."/>
            <person name="Yang H."/>
            <person name="Xiang J."/>
        </authorList>
    </citation>
    <scope>NUCLEOTIDE SEQUENCE [LARGE SCALE GENOMIC DNA]</scope>
    <source>
        <strain evidence="11">Shaxun</strain>
        <tissue evidence="11">Muscle</tissue>
    </source>
</reference>
<dbReference type="AlphaFoldDB" id="A0A2G8JLG3"/>